<evidence type="ECO:0000256" key="5">
    <source>
        <dbReference type="ARBA" id="ARBA00025700"/>
    </source>
</evidence>
<dbReference type="OMA" id="HESETDT"/>
<dbReference type="AlphaFoldDB" id="A0A9Q0RM64"/>
<comment type="similarity">
    <text evidence="4">Belongs to the TTC4 family.</text>
</comment>
<feature type="domain" description="Iron hydrogenase large subunit C-terminal" evidence="7">
    <location>
        <begin position="485"/>
        <end position="603"/>
    </location>
</feature>
<evidence type="ECO:0000256" key="6">
    <source>
        <dbReference type="SAM" id="Coils"/>
    </source>
</evidence>
<dbReference type="Gene3D" id="1.25.40.10">
    <property type="entry name" value="Tetratricopeptide repeat domain"/>
    <property type="match status" value="1"/>
</dbReference>
<dbReference type="InterPro" id="IPR044059">
    <property type="entry name" value="Csn1/TTC4_wheel"/>
</dbReference>
<comment type="caution">
    <text evidence="9">The sequence shown here is derived from an EMBL/GenBank/DDBJ whole genome shotgun (WGS) entry which is preliminary data.</text>
</comment>
<accession>A0A9Q0RM64</accession>
<evidence type="ECO:0000256" key="3">
    <source>
        <dbReference type="ARBA" id="ARBA00022803"/>
    </source>
</evidence>
<dbReference type="PANTHER" id="PTHR46035:SF1">
    <property type="entry name" value="TETRATRICOPEPTIDE REPEAT PROTEIN 4"/>
    <property type="match status" value="1"/>
</dbReference>
<evidence type="ECO:0000313" key="9">
    <source>
        <dbReference type="EMBL" id="KAJ6219459.1"/>
    </source>
</evidence>
<feature type="domain" description="Cns1/TTC4 wheel" evidence="8">
    <location>
        <begin position="291"/>
        <end position="380"/>
    </location>
</feature>
<dbReference type="SMART" id="SM00028">
    <property type="entry name" value="TPR"/>
    <property type="match status" value="2"/>
</dbReference>
<sequence>MAKQNQTTNSSAATAGAIAGLDANDEEFDFFYDYAKAAENRSEAWTEENWESEMDKHPLFISQNPEPGKESALVEAMAQLKYDPEFNSPLELMISYKNDGNENFRIKKYRWAIEAYSEGVRIARRELTKPETLIPLETRVAIIKMVSTLYNNRASAHFYLENYRTATKDARLAASLDPTNQKAYIRVLRCLESLRKYSEVIDYCNELLNDPKLAKLDNKTKEELQKALKSSSIELKKAQRDERKAKLAQDQIDKMQSKILEAVKLRKIAYQGSLFESNHGSVVHGHLVHLDDNQNLIWPVVFVYPEYGQTDFIQSFHEHSTFISMLEEMFSECPEWDVKQRYRPQSLRMWYHSYEDERYSGLVLNEISTKCTLEQALKSKGYVACIKPVELYPENKDGTTDDEGDAGIKINRSQGWKNRRNKNETIQQKVHEPEKPKQLSVTLGDCLACSGCITSAEEVLIAEQSDTKVFEILELKKNSPNDLIIVLSLSLQSIASIAAKYCVSMQQAAERLSYFFHQLGVDYVLDITIARQIALIESAREYINSRQEVVNNEKLHGPIISSTCPGFVCYAEKSQGTILVPMLSRVKSPQQIMGLLVKKRFDLLNNSKNV</sequence>
<gene>
    <name evidence="9" type="ORF">RDWZM_005271</name>
</gene>
<organism evidence="9 10">
    <name type="scientific">Blomia tropicalis</name>
    <name type="common">Mite</name>
    <dbReference type="NCBI Taxonomy" id="40697"/>
    <lineage>
        <taxon>Eukaryota</taxon>
        <taxon>Metazoa</taxon>
        <taxon>Ecdysozoa</taxon>
        <taxon>Arthropoda</taxon>
        <taxon>Chelicerata</taxon>
        <taxon>Arachnida</taxon>
        <taxon>Acari</taxon>
        <taxon>Acariformes</taxon>
        <taxon>Sarcoptiformes</taxon>
        <taxon>Astigmata</taxon>
        <taxon>Glycyphagoidea</taxon>
        <taxon>Echimyopodidae</taxon>
        <taxon>Blomia</taxon>
    </lineage>
</organism>
<protein>
    <submittedName>
        <fullName evidence="9">Uncharacterized protein</fullName>
    </submittedName>
</protein>
<evidence type="ECO:0000259" key="8">
    <source>
        <dbReference type="Pfam" id="PF18972"/>
    </source>
</evidence>
<reference evidence="9" key="1">
    <citation type="submission" date="2022-12" db="EMBL/GenBank/DDBJ databases">
        <title>Genome assemblies of Blomia tropicalis.</title>
        <authorList>
            <person name="Cui Y."/>
        </authorList>
    </citation>
    <scope>NUCLEOTIDE SEQUENCE</scope>
    <source>
        <tissue evidence="9">Adult mites</tissue>
    </source>
</reference>
<evidence type="ECO:0000256" key="4">
    <source>
        <dbReference type="ARBA" id="ARBA00023602"/>
    </source>
</evidence>
<dbReference type="GO" id="GO:0030544">
    <property type="term" value="F:Hsp70 protein binding"/>
    <property type="evidence" value="ECO:0007669"/>
    <property type="project" value="TreeGrafter"/>
</dbReference>
<dbReference type="SUPFAM" id="SSF48452">
    <property type="entry name" value="TPR-like"/>
    <property type="match status" value="1"/>
</dbReference>
<dbReference type="Proteomes" id="UP001142055">
    <property type="component" value="Chromosome 2"/>
</dbReference>
<dbReference type="InterPro" id="IPR009016">
    <property type="entry name" value="Fe_hydrogenase"/>
</dbReference>
<dbReference type="Pfam" id="PF02906">
    <property type="entry name" value="Fe_hyd_lg_C"/>
    <property type="match status" value="1"/>
</dbReference>
<dbReference type="GO" id="GO:0005634">
    <property type="term" value="C:nucleus"/>
    <property type="evidence" value="ECO:0007669"/>
    <property type="project" value="TreeGrafter"/>
</dbReference>
<evidence type="ECO:0000256" key="2">
    <source>
        <dbReference type="ARBA" id="ARBA00022737"/>
    </source>
</evidence>
<evidence type="ECO:0000313" key="10">
    <source>
        <dbReference type="Proteomes" id="UP001142055"/>
    </source>
</evidence>
<dbReference type="GO" id="GO:0051879">
    <property type="term" value="F:Hsp90 protein binding"/>
    <property type="evidence" value="ECO:0007669"/>
    <property type="project" value="InterPro"/>
</dbReference>
<comment type="similarity">
    <text evidence="1">Belongs to the NARF family.</text>
</comment>
<dbReference type="PANTHER" id="PTHR46035">
    <property type="entry name" value="TETRATRICOPEPTIDE REPEAT PROTEIN 4"/>
    <property type="match status" value="1"/>
</dbReference>
<dbReference type="EMBL" id="JAPWDV010000002">
    <property type="protein sequence ID" value="KAJ6219459.1"/>
    <property type="molecule type" value="Genomic_DNA"/>
</dbReference>
<dbReference type="SUPFAM" id="SSF53920">
    <property type="entry name" value="Fe-only hydrogenase"/>
    <property type="match status" value="1"/>
</dbReference>
<keyword evidence="2" id="KW-0677">Repeat</keyword>
<keyword evidence="10" id="KW-1185">Reference proteome</keyword>
<dbReference type="CDD" id="cd21380">
    <property type="entry name" value="CTWD_Cns1"/>
    <property type="match status" value="1"/>
</dbReference>
<keyword evidence="3" id="KW-0802">TPR repeat</keyword>
<dbReference type="Gene3D" id="3.40.950.10">
    <property type="entry name" value="Fe-only Hydrogenase (Larger Subunit), Chain L, domain 3"/>
    <property type="match status" value="1"/>
</dbReference>
<dbReference type="Pfam" id="PF18972">
    <property type="entry name" value="Wheel"/>
    <property type="match status" value="1"/>
</dbReference>
<dbReference type="InterPro" id="IPR019734">
    <property type="entry name" value="TPR_rpt"/>
</dbReference>
<evidence type="ECO:0000256" key="1">
    <source>
        <dbReference type="ARBA" id="ARBA00006596"/>
    </source>
</evidence>
<name>A0A9Q0RM64_BLOTA</name>
<evidence type="ECO:0000259" key="7">
    <source>
        <dbReference type="Pfam" id="PF02906"/>
    </source>
</evidence>
<dbReference type="InterPro" id="IPR004108">
    <property type="entry name" value="Fe_hydrogenase_lsu_C"/>
</dbReference>
<dbReference type="GO" id="GO:0006457">
    <property type="term" value="P:protein folding"/>
    <property type="evidence" value="ECO:0007669"/>
    <property type="project" value="TreeGrafter"/>
</dbReference>
<feature type="coiled-coil region" evidence="6">
    <location>
        <begin position="221"/>
        <end position="258"/>
    </location>
</feature>
<comment type="function">
    <text evidence="5">Component of the cytosolic iron-sulfur (Fe/S) protein assembly machinery. Required for maturation of extramitochondrial Fe/S proteins.</text>
</comment>
<dbReference type="InterPro" id="IPR011990">
    <property type="entry name" value="TPR-like_helical_dom_sf"/>
</dbReference>
<dbReference type="GO" id="GO:0005829">
    <property type="term" value="C:cytosol"/>
    <property type="evidence" value="ECO:0007669"/>
    <property type="project" value="TreeGrafter"/>
</dbReference>
<keyword evidence="6" id="KW-0175">Coiled coil</keyword>
<proteinExistence type="inferred from homology"/>